<gene>
    <name evidence="1" type="ORF">FHX72_000395</name>
</gene>
<protein>
    <submittedName>
        <fullName evidence="1">Uncharacterized protein</fullName>
    </submittedName>
</protein>
<accession>A0A7W4YEA4</accession>
<dbReference type="AlphaFoldDB" id="A0A7W4YEA4"/>
<reference evidence="1 2" key="1">
    <citation type="submission" date="2020-08" db="EMBL/GenBank/DDBJ databases">
        <title>Sequencing the genomes of 1000 actinobacteria strains.</title>
        <authorList>
            <person name="Klenk H.-P."/>
        </authorList>
    </citation>
    <scope>NUCLEOTIDE SEQUENCE [LARGE SCALE GENOMIC DNA]</scope>
    <source>
        <strain evidence="1 2">DSM 20419</strain>
    </source>
</reference>
<dbReference type="RefSeq" id="WP_221186686.1">
    <property type="nucleotide sequence ID" value="NZ_JACHWJ010000001.1"/>
</dbReference>
<dbReference type="EMBL" id="JACHWJ010000001">
    <property type="protein sequence ID" value="MBB2956283.1"/>
    <property type="molecule type" value="Genomic_DNA"/>
</dbReference>
<dbReference type="Proteomes" id="UP000545286">
    <property type="component" value="Unassembled WGS sequence"/>
</dbReference>
<sequence>MQQGANPAALRLYDNLESGVQFDLPEQNVLLVADEGTLEIVDDGLEISERICAETGVKLDDAVIFERWLDTRYLTGKSAEGFNAVPASWSTLWR</sequence>
<evidence type="ECO:0000313" key="2">
    <source>
        <dbReference type="Proteomes" id="UP000545286"/>
    </source>
</evidence>
<proteinExistence type="predicted"/>
<name>A0A7W4YEA4_9MICO</name>
<comment type="caution">
    <text evidence="1">The sequence shown here is derived from an EMBL/GenBank/DDBJ whole genome shotgun (WGS) entry which is preliminary data.</text>
</comment>
<evidence type="ECO:0000313" key="1">
    <source>
        <dbReference type="EMBL" id="MBB2956283.1"/>
    </source>
</evidence>
<organism evidence="1 2">
    <name type="scientific">Pseudoclavibacter helvolus</name>
    <dbReference type="NCBI Taxonomy" id="255205"/>
    <lineage>
        <taxon>Bacteria</taxon>
        <taxon>Bacillati</taxon>
        <taxon>Actinomycetota</taxon>
        <taxon>Actinomycetes</taxon>
        <taxon>Micrococcales</taxon>
        <taxon>Microbacteriaceae</taxon>
        <taxon>Pseudoclavibacter</taxon>
    </lineage>
</organism>
<keyword evidence="2" id="KW-1185">Reference proteome</keyword>